<feature type="compositionally biased region" description="Polar residues" evidence="1">
    <location>
        <begin position="271"/>
        <end position="284"/>
    </location>
</feature>
<evidence type="ECO:0000313" key="4">
    <source>
        <dbReference type="Proteomes" id="UP001347796"/>
    </source>
</evidence>
<protein>
    <submittedName>
        <fullName evidence="3">Uncharacterized protein</fullName>
    </submittedName>
</protein>
<feature type="region of interest" description="Disordered" evidence="1">
    <location>
        <begin position="182"/>
        <end position="201"/>
    </location>
</feature>
<evidence type="ECO:0000256" key="2">
    <source>
        <dbReference type="SAM" id="SignalP"/>
    </source>
</evidence>
<reference evidence="3 4" key="1">
    <citation type="submission" date="2024-01" db="EMBL/GenBank/DDBJ databases">
        <title>The genome of the rayed Mediterranean limpet Patella caerulea (Linnaeus, 1758).</title>
        <authorList>
            <person name="Anh-Thu Weber A."/>
            <person name="Halstead-Nussloch G."/>
        </authorList>
    </citation>
    <scope>NUCLEOTIDE SEQUENCE [LARGE SCALE GENOMIC DNA]</scope>
    <source>
        <strain evidence="3">AATW-2023a</strain>
        <tissue evidence="3">Whole specimen</tissue>
    </source>
</reference>
<dbReference type="EMBL" id="JAZGQO010000003">
    <property type="protein sequence ID" value="KAK6188963.1"/>
    <property type="molecule type" value="Genomic_DNA"/>
</dbReference>
<gene>
    <name evidence="3" type="ORF">SNE40_005031</name>
</gene>
<comment type="caution">
    <text evidence="3">The sequence shown here is derived from an EMBL/GenBank/DDBJ whole genome shotgun (WGS) entry which is preliminary data.</text>
</comment>
<organism evidence="3 4">
    <name type="scientific">Patella caerulea</name>
    <name type="common">Rayed Mediterranean limpet</name>
    <dbReference type="NCBI Taxonomy" id="87958"/>
    <lineage>
        <taxon>Eukaryota</taxon>
        <taxon>Metazoa</taxon>
        <taxon>Spiralia</taxon>
        <taxon>Lophotrochozoa</taxon>
        <taxon>Mollusca</taxon>
        <taxon>Gastropoda</taxon>
        <taxon>Patellogastropoda</taxon>
        <taxon>Patelloidea</taxon>
        <taxon>Patellidae</taxon>
        <taxon>Patella</taxon>
    </lineage>
</organism>
<feature type="region of interest" description="Disordered" evidence="1">
    <location>
        <begin position="362"/>
        <end position="432"/>
    </location>
</feature>
<feature type="compositionally biased region" description="Low complexity" evidence="1">
    <location>
        <begin position="251"/>
        <end position="260"/>
    </location>
</feature>
<proteinExistence type="predicted"/>
<dbReference type="Proteomes" id="UP001347796">
    <property type="component" value="Unassembled WGS sequence"/>
</dbReference>
<evidence type="ECO:0000313" key="3">
    <source>
        <dbReference type="EMBL" id="KAK6188963.1"/>
    </source>
</evidence>
<feature type="region of interest" description="Disordered" evidence="1">
    <location>
        <begin position="153"/>
        <end position="174"/>
    </location>
</feature>
<dbReference type="AlphaFoldDB" id="A0AAN8Q6B7"/>
<keyword evidence="4" id="KW-1185">Reference proteome</keyword>
<feature type="region of interest" description="Disordered" evidence="1">
    <location>
        <begin position="251"/>
        <end position="316"/>
    </location>
</feature>
<feature type="signal peptide" evidence="2">
    <location>
        <begin position="1"/>
        <end position="19"/>
    </location>
</feature>
<sequence length="590" mass="64079">MMALKLISVFVICVCVATAVNGGIRDVLIASQAMKVGSGNTKAADPASSYSKTQPTFPWVNSLRSALVETSGQRVVNNADPTQAATPPYTGSKPTSTSLKNPEITAASVPLSAGTGGVKPTSSSVMEALNTAGGIKSADPTTVKGLIAPIGSTSASSSVNGADPTKTYTNTKPTPTLIKEPAIVKPPQHNHDSPPQPNTNIRQMLPLPEQRVTSPTTKNVQQTISAMRNLLSLLRSVQQVSASGTTNVATKTTNAHANNAQPSNVAGIKPTYSNYPQHHTQNAKPPQPELANRPVRNNTKPAHHTLMRPSYPSTASAPAILPTTPIDRASGTTNVATKTTNVHSHHAPPSNVAGTKRTHNYHQYRPAPQQPPYHTQNAKPPQVHLPNPRVRNYTKPAYHSNHYYPKSYPLTRPSYPSPASTQSLPPTTPIDRASGTTNVATKTTHVHSHHAPPNNVAGTKRTHNYHQYRPAPQQPPFHTQNANLPNPRVRNYTKPTNNYYSKANSLLLRHRIPAPASAQTLPPAKPTICRNQESHEQYPKMYFTEREKRVFLREVNEEREDVDFASNMNVVVSLFILFSSLLVKTLTYRI</sequence>
<feature type="compositionally biased region" description="Low complexity" evidence="1">
    <location>
        <begin position="164"/>
        <end position="174"/>
    </location>
</feature>
<accession>A0AAN8Q6B7</accession>
<feature type="chain" id="PRO_5042826475" evidence="2">
    <location>
        <begin position="20"/>
        <end position="590"/>
    </location>
</feature>
<keyword evidence="2" id="KW-0732">Signal</keyword>
<evidence type="ECO:0000256" key="1">
    <source>
        <dbReference type="SAM" id="MobiDB-lite"/>
    </source>
</evidence>
<name>A0AAN8Q6B7_PATCE</name>
<feature type="region of interest" description="Disordered" evidence="1">
    <location>
        <begin position="77"/>
        <end position="100"/>
    </location>
</feature>